<evidence type="ECO:0000313" key="3">
    <source>
        <dbReference type="Proteomes" id="UP001213000"/>
    </source>
</evidence>
<feature type="compositionally biased region" description="Pro residues" evidence="1">
    <location>
        <begin position="277"/>
        <end position="289"/>
    </location>
</feature>
<accession>A0AAD5VUV9</accession>
<gene>
    <name evidence="2" type="ORF">NP233_g4335</name>
</gene>
<name>A0AAD5VUV9_9AGAR</name>
<evidence type="ECO:0000313" key="2">
    <source>
        <dbReference type="EMBL" id="KAJ3570549.1"/>
    </source>
</evidence>
<keyword evidence="3" id="KW-1185">Reference proteome</keyword>
<protein>
    <submittedName>
        <fullName evidence="2">Uncharacterized protein</fullName>
    </submittedName>
</protein>
<proteinExistence type="predicted"/>
<organism evidence="2 3">
    <name type="scientific">Leucocoprinus birnbaumii</name>
    <dbReference type="NCBI Taxonomy" id="56174"/>
    <lineage>
        <taxon>Eukaryota</taxon>
        <taxon>Fungi</taxon>
        <taxon>Dikarya</taxon>
        <taxon>Basidiomycota</taxon>
        <taxon>Agaricomycotina</taxon>
        <taxon>Agaricomycetes</taxon>
        <taxon>Agaricomycetidae</taxon>
        <taxon>Agaricales</taxon>
        <taxon>Agaricineae</taxon>
        <taxon>Agaricaceae</taxon>
        <taxon>Leucocoprinus</taxon>
    </lineage>
</organism>
<sequence length="373" mass="41632">MDMATSFWALPCRARRNNRETDSLTTLGHRHIVCTRVYDRVHKRSAMALIVITFYLPLSGLQPSEIETAMNNPEHFTLQDNIQLLRSSLDFPIPDMAKSAASSLRIMELVAPNSVHAKAALVRVGQEACSITAQIVRRIPRILPNENLNPKGFTTLVTDAKQLRDQMEQIESILEQHNSKFLRKFTEARVAERCQNIINSAIRTFKLQSEIETQIMIADIQGQVHELHAYTSQTPHTPHASIAPPSYPPSPSLQAPSFPEPQVPQYDYSTSYSRPQSPYPPQPPSPQPSPSQFHHSQPRPERTAYHANPEIRTNNGISGAPTHGTFANVQNHITPGGNISYSYVSGNVINSNRDDSFNIGGNGNSLNISFSRR</sequence>
<comment type="caution">
    <text evidence="2">The sequence shown here is derived from an EMBL/GenBank/DDBJ whole genome shotgun (WGS) entry which is preliminary data.</text>
</comment>
<dbReference type="EMBL" id="JANIEX010000232">
    <property type="protein sequence ID" value="KAJ3570549.1"/>
    <property type="molecule type" value="Genomic_DNA"/>
</dbReference>
<evidence type="ECO:0000256" key="1">
    <source>
        <dbReference type="SAM" id="MobiDB-lite"/>
    </source>
</evidence>
<feature type="region of interest" description="Disordered" evidence="1">
    <location>
        <begin position="233"/>
        <end position="302"/>
    </location>
</feature>
<reference evidence="2" key="1">
    <citation type="submission" date="2022-07" db="EMBL/GenBank/DDBJ databases">
        <title>Genome Sequence of Leucocoprinus birnbaumii.</title>
        <authorList>
            <person name="Buettner E."/>
        </authorList>
    </citation>
    <scope>NUCLEOTIDE SEQUENCE</scope>
    <source>
        <strain evidence="2">VT141</strain>
    </source>
</reference>
<dbReference type="Proteomes" id="UP001213000">
    <property type="component" value="Unassembled WGS sequence"/>
</dbReference>
<dbReference type="AlphaFoldDB" id="A0AAD5VUV9"/>